<keyword evidence="4" id="KW-1185">Reference proteome</keyword>
<keyword evidence="1" id="KW-0175">Coiled coil</keyword>
<evidence type="ECO:0000313" key="3">
    <source>
        <dbReference type="EMBL" id="RDV02093.1"/>
    </source>
</evidence>
<dbReference type="AlphaFoldDB" id="A0A371B3R2"/>
<feature type="coiled-coil region" evidence="1">
    <location>
        <begin position="102"/>
        <end position="133"/>
    </location>
</feature>
<accession>A0A371B3R2</accession>
<evidence type="ECO:0008006" key="5">
    <source>
        <dbReference type="Google" id="ProtNLM"/>
    </source>
</evidence>
<dbReference type="EMBL" id="QRGO01000002">
    <property type="protein sequence ID" value="RDV02093.1"/>
    <property type="molecule type" value="Genomic_DNA"/>
</dbReference>
<evidence type="ECO:0000256" key="2">
    <source>
        <dbReference type="SAM" id="MobiDB-lite"/>
    </source>
</evidence>
<dbReference type="RefSeq" id="WP_115518214.1">
    <property type="nucleotide sequence ID" value="NZ_QRGO01000002.1"/>
</dbReference>
<evidence type="ECO:0000313" key="4">
    <source>
        <dbReference type="Proteomes" id="UP000263993"/>
    </source>
</evidence>
<comment type="caution">
    <text evidence="3">The sequence shown here is derived from an EMBL/GenBank/DDBJ whole genome shotgun (WGS) entry which is preliminary data.</text>
</comment>
<proteinExistence type="predicted"/>
<evidence type="ECO:0000256" key="1">
    <source>
        <dbReference type="SAM" id="Coils"/>
    </source>
</evidence>
<sequence>MALSPLFHPNPWRRVLVTPADPDAIPERPRPPGPDGQRSRRPHADARVAKVRRLIETTTLTYSQIAAQTGVGRASISRWSRDFNWTRPFDAPRATDRMPTRRALQRKKLRTLAERLRQLAERHIDELERAAAIDPDKLMAALQLLKMARLEAMGRRRRRKPLDTPAKTGQQWMDEQAAIRTALKEMHRGGVNIDAAPPEAVEMVIDANLPPLGAAFGVRGR</sequence>
<dbReference type="Proteomes" id="UP000263993">
    <property type="component" value="Unassembled WGS sequence"/>
</dbReference>
<protein>
    <recommendedName>
        <fullName evidence="5">Homeodomain-like domain-containing protein</fullName>
    </recommendedName>
</protein>
<dbReference type="OrthoDB" id="8138682at2"/>
<gene>
    <name evidence="3" type="ORF">DXH78_15960</name>
</gene>
<feature type="region of interest" description="Disordered" evidence="2">
    <location>
        <begin position="18"/>
        <end position="46"/>
    </location>
</feature>
<name>A0A371B3R2_9BRAD</name>
<reference evidence="4" key="1">
    <citation type="submission" date="2018-08" db="EMBL/GenBank/DDBJ databases">
        <authorList>
            <person name="Kim S.-J."/>
            <person name="Jung G.-Y."/>
        </authorList>
    </citation>
    <scope>NUCLEOTIDE SEQUENCE [LARGE SCALE GENOMIC DNA]</scope>
    <source>
        <strain evidence="4">GY_H</strain>
    </source>
</reference>
<organism evidence="3 4">
    <name type="scientific">Undibacter mobilis</name>
    <dbReference type="NCBI Taxonomy" id="2292256"/>
    <lineage>
        <taxon>Bacteria</taxon>
        <taxon>Pseudomonadati</taxon>
        <taxon>Pseudomonadota</taxon>
        <taxon>Alphaproteobacteria</taxon>
        <taxon>Hyphomicrobiales</taxon>
        <taxon>Nitrobacteraceae</taxon>
        <taxon>Undibacter</taxon>
    </lineage>
</organism>